<dbReference type="AlphaFoldDB" id="A0A9D9E3M0"/>
<accession>A0A9D9E3M0</accession>
<dbReference type="EMBL" id="JADIMW010000088">
    <property type="protein sequence ID" value="MBO8438992.1"/>
    <property type="molecule type" value="Genomic_DNA"/>
</dbReference>
<dbReference type="Pfam" id="PF10531">
    <property type="entry name" value="SLBB"/>
    <property type="match status" value="1"/>
</dbReference>
<organism evidence="5 6">
    <name type="scientific">Candidatus Caccoplasma merdipullorum</name>
    <dbReference type="NCBI Taxonomy" id="2840718"/>
    <lineage>
        <taxon>Bacteria</taxon>
        <taxon>Pseudomonadati</taxon>
        <taxon>Bacteroidota</taxon>
        <taxon>Bacteroidia</taxon>
        <taxon>Bacteroidales</taxon>
        <taxon>Bacteroidaceae</taxon>
        <taxon>Bacteroidaceae incertae sedis</taxon>
        <taxon>Candidatus Caccoplasma</taxon>
    </lineage>
</organism>
<dbReference type="Gene3D" id="3.10.560.10">
    <property type="entry name" value="Outer membrane lipoprotein wza domain like"/>
    <property type="match status" value="1"/>
</dbReference>
<dbReference type="PANTHER" id="PTHR33619:SF3">
    <property type="entry name" value="POLYSACCHARIDE EXPORT PROTEIN GFCE-RELATED"/>
    <property type="match status" value="1"/>
</dbReference>
<evidence type="ECO:0000259" key="4">
    <source>
        <dbReference type="Pfam" id="PF10531"/>
    </source>
</evidence>
<keyword evidence="2" id="KW-0472">Membrane</keyword>
<dbReference type="PROSITE" id="PS51257">
    <property type="entry name" value="PROKAR_LIPOPROTEIN"/>
    <property type="match status" value="1"/>
</dbReference>
<sequence length="266" mass="29331">MRKTLILSFVVLSLSSCKEARNVIYLKEAETLPVELLQQKTEPADVKIAVGDELSIKIESDDQEAVAAFNRQNISSDALSSSAVGGGSEGSMYNVDNDGNIVLPVIGKVSVSGLTRFDAERLIASLLYPQYVNQEPVVTVRITNFRITVLGDVSSPGVIEVKEDRINILELLAKAGDLTITGRRDNVLLIRTNADGTREIFRYDLNDKYLLFSPYYYLRQNDIVYVEQNRSKARSAFIIPSVVTFAVGLVSTSVSIANLVVTLSRY</sequence>
<gene>
    <name evidence="5" type="ORF">IAC54_08900</name>
</gene>
<comment type="caution">
    <text evidence="5">The sequence shown here is derived from an EMBL/GenBank/DDBJ whole genome shotgun (WGS) entry which is preliminary data.</text>
</comment>
<protein>
    <submittedName>
        <fullName evidence="5">Polysaccharide biosynthesis/export family protein</fullName>
    </submittedName>
</protein>
<dbReference type="InterPro" id="IPR049712">
    <property type="entry name" value="Poly_export"/>
</dbReference>
<dbReference type="PANTHER" id="PTHR33619">
    <property type="entry name" value="POLYSACCHARIDE EXPORT PROTEIN GFCE-RELATED"/>
    <property type="match status" value="1"/>
</dbReference>
<feature type="transmembrane region" description="Helical" evidence="2">
    <location>
        <begin position="237"/>
        <end position="261"/>
    </location>
</feature>
<name>A0A9D9E3M0_9BACT</name>
<feature type="domain" description="Polysaccharide export protein N-terminal" evidence="3">
    <location>
        <begin position="42"/>
        <end position="142"/>
    </location>
</feature>
<reference evidence="5" key="2">
    <citation type="journal article" date="2021" name="PeerJ">
        <title>Extensive microbial diversity within the chicken gut microbiome revealed by metagenomics and culture.</title>
        <authorList>
            <person name="Gilroy R."/>
            <person name="Ravi A."/>
            <person name="Getino M."/>
            <person name="Pursley I."/>
            <person name="Horton D.L."/>
            <person name="Alikhan N.F."/>
            <person name="Baker D."/>
            <person name="Gharbi K."/>
            <person name="Hall N."/>
            <person name="Watson M."/>
            <person name="Adriaenssens E.M."/>
            <person name="Foster-Nyarko E."/>
            <person name="Jarju S."/>
            <person name="Secka A."/>
            <person name="Antonio M."/>
            <person name="Oren A."/>
            <person name="Chaudhuri R.R."/>
            <person name="La Ragione R."/>
            <person name="Hildebrand F."/>
            <person name="Pallen M.J."/>
        </authorList>
    </citation>
    <scope>NUCLEOTIDE SEQUENCE</scope>
    <source>
        <strain evidence="5">G3-4614</strain>
    </source>
</reference>
<evidence type="ECO:0000313" key="5">
    <source>
        <dbReference type="EMBL" id="MBO8438992.1"/>
    </source>
</evidence>
<dbReference type="Proteomes" id="UP000823636">
    <property type="component" value="Unassembled WGS sequence"/>
</dbReference>
<evidence type="ECO:0000259" key="3">
    <source>
        <dbReference type="Pfam" id="PF02563"/>
    </source>
</evidence>
<keyword evidence="1" id="KW-0732">Signal</keyword>
<feature type="domain" description="Soluble ligand binding" evidence="4">
    <location>
        <begin position="147"/>
        <end position="199"/>
    </location>
</feature>
<keyword evidence="2" id="KW-0812">Transmembrane</keyword>
<dbReference type="InterPro" id="IPR019554">
    <property type="entry name" value="Soluble_ligand-bd"/>
</dbReference>
<evidence type="ECO:0000313" key="6">
    <source>
        <dbReference type="Proteomes" id="UP000823636"/>
    </source>
</evidence>
<evidence type="ECO:0000256" key="1">
    <source>
        <dbReference type="ARBA" id="ARBA00022729"/>
    </source>
</evidence>
<evidence type="ECO:0000256" key="2">
    <source>
        <dbReference type="SAM" id="Phobius"/>
    </source>
</evidence>
<keyword evidence="2" id="KW-1133">Transmembrane helix</keyword>
<reference evidence="5" key="1">
    <citation type="submission" date="2020-10" db="EMBL/GenBank/DDBJ databases">
        <authorList>
            <person name="Gilroy R."/>
        </authorList>
    </citation>
    <scope>NUCLEOTIDE SEQUENCE</scope>
    <source>
        <strain evidence="5">G3-4614</strain>
    </source>
</reference>
<dbReference type="Pfam" id="PF02563">
    <property type="entry name" value="Poly_export"/>
    <property type="match status" value="1"/>
</dbReference>
<dbReference type="InterPro" id="IPR003715">
    <property type="entry name" value="Poly_export_N"/>
</dbReference>
<proteinExistence type="predicted"/>
<dbReference type="GO" id="GO:0015159">
    <property type="term" value="F:polysaccharide transmembrane transporter activity"/>
    <property type="evidence" value="ECO:0007669"/>
    <property type="project" value="InterPro"/>
</dbReference>